<dbReference type="RefSeq" id="WP_219427363.1">
    <property type="nucleotide sequence ID" value="NZ_JAHXRD010000003.1"/>
</dbReference>
<name>A0AAW4NQ76_9BACT</name>
<feature type="domain" description="Lipocalin-like" evidence="1">
    <location>
        <begin position="12"/>
        <end position="142"/>
    </location>
</feature>
<dbReference type="Pfam" id="PF16585">
    <property type="entry name" value="Lipocalin_8"/>
    <property type="match status" value="1"/>
</dbReference>
<reference evidence="2" key="1">
    <citation type="submission" date="2021-07" db="EMBL/GenBank/DDBJ databases">
        <title>Genomic diversity and antimicrobial resistance of Prevotella spp. isolated from chronic lung disease airways.</title>
        <authorList>
            <person name="Webb K.A."/>
            <person name="Olagoke O.S."/>
            <person name="Baird T."/>
            <person name="Neill J."/>
            <person name="Pham A."/>
            <person name="Wells T.J."/>
            <person name="Ramsay K.A."/>
            <person name="Bell S.C."/>
            <person name="Sarovich D.S."/>
            <person name="Price E.P."/>
        </authorList>
    </citation>
    <scope>NUCLEOTIDE SEQUENCE</scope>
    <source>
        <strain evidence="2">SCHI0047.S.3</strain>
    </source>
</reference>
<sequence length="143" mass="16254">MKRFILYIAGCLLLTSCGIEISDNGKLDGFWQLMSADTLTNQHTLDLKTSGRTWAFQGRLLEMRDTKGVCSDVYFNFIHRGDSLLLDAPYRSERDSDDLKVTDIREISPYGVNGLSEGFAVESLANDKMILRSKTLRLRLRKI</sequence>
<accession>A0AAW4NQ76</accession>
<evidence type="ECO:0000313" key="3">
    <source>
        <dbReference type="Proteomes" id="UP001196873"/>
    </source>
</evidence>
<comment type="caution">
    <text evidence="2">The sequence shown here is derived from an EMBL/GenBank/DDBJ whole genome shotgun (WGS) entry which is preliminary data.</text>
</comment>
<proteinExistence type="predicted"/>
<dbReference type="Proteomes" id="UP001196873">
    <property type="component" value="Unassembled WGS sequence"/>
</dbReference>
<dbReference type="InterPro" id="IPR024311">
    <property type="entry name" value="Lipocalin-like"/>
</dbReference>
<dbReference type="AlphaFoldDB" id="A0AAW4NQ76"/>
<organism evidence="2 3">
    <name type="scientific">Segatella salivae</name>
    <dbReference type="NCBI Taxonomy" id="228604"/>
    <lineage>
        <taxon>Bacteria</taxon>
        <taxon>Pseudomonadati</taxon>
        <taxon>Bacteroidota</taxon>
        <taxon>Bacteroidia</taxon>
        <taxon>Bacteroidales</taxon>
        <taxon>Prevotellaceae</taxon>
        <taxon>Segatella</taxon>
    </lineage>
</organism>
<evidence type="ECO:0000313" key="2">
    <source>
        <dbReference type="EMBL" id="MBW4865003.1"/>
    </source>
</evidence>
<protein>
    <submittedName>
        <fullName evidence="2">Lipocalin-like domain-containing protein</fullName>
    </submittedName>
</protein>
<dbReference type="PROSITE" id="PS51257">
    <property type="entry name" value="PROKAR_LIPOPROTEIN"/>
    <property type="match status" value="1"/>
</dbReference>
<evidence type="ECO:0000259" key="1">
    <source>
        <dbReference type="Pfam" id="PF16585"/>
    </source>
</evidence>
<gene>
    <name evidence="2" type="ORF">KZY68_02990</name>
</gene>
<dbReference type="EMBL" id="JAHXRF010000003">
    <property type="protein sequence ID" value="MBW4865003.1"/>
    <property type="molecule type" value="Genomic_DNA"/>
</dbReference>